<evidence type="ECO:0000256" key="2">
    <source>
        <dbReference type="SAM" id="SignalP"/>
    </source>
</evidence>
<feature type="coiled-coil region" evidence="1">
    <location>
        <begin position="159"/>
        <end position="186"/>
    </location>
</feature>
<feature type="signal peptide" evidence="2">
    <location>
        <begin position="1"/>
        <end position="22"/>
    </location>
</feature>
<evidence type="ECO:0000313" key="3">
    <source>
        <dbReference type="EMBL" id="NOJ71407.1"/>
    </source>
</evidence>
<dbReference type="AlphaFoldDB" id="A0AAP7DIB6"/>
<name>A0AAP7DIB6_PAEAL</name>
<organism evidence="3 4">
    <name type="scientific">Paenibacillus alvei</name>
    <name type="common">Bacillus alvei</name>
    <dbReference type="NCBI Taxonomy" id="44250"/>
    <lineage>
        <taxon>Bacteria</taxon>
        <taxon>Bacillati</taxon>
        <taxon>Bacillota</taxon>
        <taxon>Bacilli</taxon>
        <taxon>Bacillales</taxon>
        <taxon>Paenibacillaceae</taxon>
        <taxon>Paenibacillus</taxon>
    </lineage>
</organism>
<keyword evidence="1" id="KW-0175">Coiled coil</keyword>
<keyword evidence="2" id="KW-0732">Signal</keyword>
<dbReference type="RefSeq" id="WP_171416872.1">
    <property type="nucleotide sequence ID" value="NZ_JABFOR010000014.1"/>
</dbReference>
<evidence type="ECO:0000256" key="1">
    <source>
        <dbReference type="SAM" id="Coils"/>
    </source>
</evidence>
<reference evidence="3 4" key="1">
    <citation type="submission" date="2020-05" db="EMBL/GenBank/DDBJ databases">
        <title>Whole genome sequencing and identification of novel metabolites from Paenibacillus alvei strain JR949.</title>
        <authorList>
            <person name="Rajendhran J."/>
            <person name="Sree Pranav P."/>
            <person name="Mahalakshmi B."/>
            <person name="Karthikeyan R."/>
        </authorList>
    </citation>
    <scope>NUCLEOTIDE SEQUENCE [LARGE SCALE GENOMIC DNA]</scope>
    <source>
        <strain evidence="3 4">JR949</strain>
    </source>
</reference>
<comment type="caution">
    <text evidence="3">The sequence shown here is derived from an EMBL/GenBank/DDBJ whole genome shotgun (WGS) entry which is preliminary data.</text>
</comment>
<accession>A0AAP7DIB6</accession>
<protein>
    <recommendedName>
        <fullName evidence="5">Copper amine oxidase-like N-terminal domain-containing protein</fullName>
    </recommendedName>
</protein>
<proteinExistence type="predicted"/>
<evidence type="ECO:0000313" key="4">
    <source>
        <dbReference type="Proteomes" id="UP000552038"/>
    </source>
</evidence>
<evidence type="ECO:0008006" key="5">
    <source>
        <dbReference type="Google" id="ProtNLM"/>
    </source>
</evidence>
<dbReference type="EMBL" id="JABFOR010000014">
    <property type="protein sequence ID" value="NOJ71407.1"/>
    <property type="molecule type" value="Genomic_DNA"/>
</dbReference>
<dbReference type="Proteomes" id="UP000552038">
    <property type="component" value="Unassembled WGS sequence"/>
</dbReference>
<feature type="chain" id="PRO_5042932858" description="Copper amine oxidase-like N-terminal domain-containing protein" evidence="2">
    <location>
        <begin position="23"/>
        <end position="187"/>
    </location>
</feature>
<sequence>MKKGIIVTIAVSLLLAGSVAGAAGSSLIGKKVAKEVQIEVDGKKTKNQAVIIDGVTYAPVREVGEITGFTVTYKGGVVRMNSTNDTQEAAKVSEPTTESVGKIDNLLAGKQKEIQINEEDIKKREAAIEKSIKSYETFEIYKGLKYEDSDAYKGDLKYIEDLKGKNETLTKEIAELERQKAELSANK</sequence>
<gene>
    <name evidence="3" type="ORF">HMI46_12650</name>
</gene>